<dbReference type="Gene3D" id="1.10.8.540">
    <property type="entry name" value="FHIPEP family, domain 3"/>
    <property type="match status" value="1"/>
</dbReference>
<dbReference type="RefSeq" id="WP_275056662.1">
    <property type="nucleotide sequence ID" value="NZ_CP118988.1"/>
</dbReference>
<dbReference type="Proteomes" id="UP001213721">
    <property type="component" value="Chromosome"/>
</dbReference>
<dbReference type="NCBIfam" id="TIGR01399">
    <property type="entry name" value="hrcV"/>
    <property type="match status" value="1"/>
</dbReference>
<dbReference type="Gene3D" id="3.40.30.60">
    <property type="entry name" value="FHIPEP family, domain 1"/>
    <property type="match status" value="1"/>
</dbReference>
<dbReference type="PANTHER" id="PTHR30161">
    <property type="entry name" value="FLAGELLAR EXPORT PROTEIN, MEMBRANE FLHA SUBUNIT-RELATED"/>
    <property type="match status" value="1"/>
</dbReference>
<evidence type="ECO:0000313" key="11">
    <source>
        <dbReference type="EMBL" id="WED75473.1"/>
    </source>
</evidence>
<feature type="transmembrane region" description="Helical" evidence="10">
    <location>
        <begin position="216"/>
        <end position="236"/>
    </location>
</feature>
<keyword evidence="7 10" id="KW-1133">Transmembrane helix</keyword>
<evidence type="ECO:0000256" key="4">
    <source>
        <dbReference type="ARBA" id="ARBA00022475"/>
    </source>
</evidence>
<proteinExistence type="inferred from homology"/>
<accession>A0AAX3NTK9</accession>
<gene>
    <name evidence="11" type="primary">ascV</name>
    <name evidence="11" type="ORF">PYU98_16255</name>
</gene>
<dbReference type="InterPro" id="IPR042194">
    <property type="entry name" value="FHIPEP_1"/>
</dbReference>
<evidence type="ECO:0000256" key="1">
    <source>
        <dbReference type="ARBA" id="ARBA00004429"/>
    </source>
</evidence>
<dbReference type="PROSITE" id="PS00994">
    <property type="entry name" value="FHIPEP"/>
    <property type="match status" value="1"/>
</dbReference>
<evidence type="ECO:0000256" key="6">
    <source>
        <dbReference type="ARBA" id="ARBA00022692"/>
    </source>
</evidence>
<dbReference type="Gene3D" id="3.40.50.12790">
    <property type="entry name" value="FHIPEP family, domain 4"/>
    <property type="match status" value="1"/>
</dbReference>
<comment type="similarity">
    <text evidence="2">Belongs to the FHIPEP (flagella/HR/invasion proteins export pore) family.</text>
</comment>
<feature type="transmembrane region" description="Helical" evidence="10">
    <location>
        <begin position="58"/>
        <end position="77"/>
    </location>
</feature>
<evidence type="ECO:0000256" key="5">
    <source>
        <dbReference type="ARBA" id="ARBA00022519"/>
    </source>
</evidence>
<dbReference type="InterPro" id="IPR042193">
    <property type="entry name" value="FHIPEP_3"/>
</dbReference>
<evidence type="ECO:0000256" key="7">
    <source>
        <dbReference type="ARBA" id="ARBA00022989"/>
    </source>
</evidence>
<keyword evidence="6 10" id="KW-0812">Transmembrane</keyword>
<dbReference type="PIRSF" id="PIRSF005419">
    <property type="entry name" value="FlhA"/>
    <property type="match status" value="1"/>
</dbReference>
<keyword evidence="3" id="KW-0813">Transport</keyword>
<evidence type="ECO:0000256" key="2">
    <source>
        <dbReference type="ARBA" id="ARBA00008835"/>
    </source>
</evidence>
<comment type="subcellular location">
    <subcellularLocation>
        <location evidence="1">Cell inner membrane</location>
        <topology evidence="1">Multi-pass membrane protein</topology>
    </subcellularLocation>
</comment>
<dbReference type="AlphaFoldDB" id="A0AAX3NTK9"/>
<organism evidence="11 12">
    <name type="scientific">Aeromonas allosaccharophila</name>
    <dbReference type="NCBI Taxonomy" id="656"/>
    <lineage>
        <taxon>Bacteria</taxon>
        <taxon>Pseudomonadati</taxon>
        <taxon>Pseudomonadota</taxon>
        <taxon>Gammaproteobacteria</taxon>
        <taxon>Aeromonadales</taxon>
        <taxon>Aeromonadaceae</taxon>
        <taxon>Aeromonas</taxon>
    </lineage>
</organism>
<dbReference type="EMBL" id="CP118988">
    <property type="protein sequence ID" value="WED75473.1"/>
    <property type="molecule type" value="Genomic_DNA"/>
</dbReference>
<keyword evidence="5" id="KW-0997">Cell inner membrane</keyword>
<evidence type="ECO:0000313" key="12">
    <source>
        <dbReference type="Proteomes" id="UP001213721"/>
    </source>
</evidence>
<dbReference type="PRINTS" id="PR00949">
    <property type="entry name" value="TYPE3IMAPROT"/>
</dbReference>
<keyword evidence="8 10" id="KW-0472">Membrane</keyword>
<evidence type="ECO:0000256" key="8">
    <source>
        <dbReference type="ARBA" id="ARBA00023136"/>
    </source>
</evidence>
<dbReference type="InterPro" id="IPR042196">
    <property type="entry name" value="FHIPEP_4"/>
</dbReference>
<feature type="transmembrane region" description="Helical" evidence="10">
    <location>
        <begin position="121"/>
        <end position="147"/>
    </location>
</feature>
<reference evidence="11" key="1">
    <citation type="submission" date="2023-02" db="EMBL/GenBank/DDBJ databases">
        <title>The sequence of Aeromonas allosaccharophila K520.</title>
        <authorList>
            <person name="Luo X."/>
        </authorList>
    </citation>
    <scope>NUCLEOTIDE SEQUENCE</scope>
    <source>
        <strain evidence="11">K520</strain>
    </source>
</reference>
<evidence type="ECO:0000256" key="9">
    <source>
        <dbReference type="SAM" id="MobiDB-lite"/>
    </source>
</evidence>
<sequence>MKPVSPINNTSNWKSRMNQRSLELLRRIGERKDIMLAILLLAIVFMMVLPLPPVALDILIAINMTISVVLLMMAVYINSPLQFSAFPAVLLITTLFRLALSVSTTRMILLQADAGQIVYTFGNFVVGGNLVVGIVIFLIITIVQFLVITKGSERVAEVSARFSLDAMPGKQMSIDGDMRAGVIDVHEARERRGVIEKESQMFGSMDGAMKFVKGDAIAGLIIIFVNILGGVTIGVTQKGLSAADALQLYSILTVGDGMVSQVPALLIAITAGIIVTRVSSEESSDLGTDIGAQVVAQPKALLIGGLLLVLFGLIPGFPMITFFTLATIVTAGGYFIGVRQRKAQSSNSQDLPAVLAQGAGAPAARSKPKPGSKPRGKLGEKEEFAMTVPLLIDVDAALQADLEAIALNDELVRVRRALYLDLGVPFPGIHLRFNEGMGPGEYLIQLQEVPVARGLLRPGHQLVQENASQLDLLGIPYEEGAPLLPGQPTLWVANEHQERLEKSRLATLTTDQVVTWHLSHVLREYAEDFIGIQETRYLLEQMEGSYGELVKEAQRIIPLQRMTEILQRLVGEDISIRNMRAILEAMVEWGQKEKDVVQLTEYIRSSLKRYICYKYANGNNILPAYLLDQQVEEQIRGGIRQTSAGSYLALDPTITQSFLDQVRHTVGDLAQMQNKPVLIVSMDIRRYVRKLIEGDYHALPVLSYQELTQQINIQPLGRVCL</sequence>
<protein>
    <submittedName>
        <fullName evidence="11">SctV family type III secretion system export apparatus subunit AscV</fullName>
    </submittedName>
</protein>
<feature type="transmembrane region" description="Helical" evidence="10">
    <location>
        <begin position="248"/>
        <end position="275"/>
    </location>
</feature>
<feature type="region of interest" description="Disordered" evidence="9">
    <location>
        <begin position="359"/>
        <end position="379"/>
    </location>
</feature>
<dbReference type="InterPro" id="IPR025505">
    <property type="entry name" value="FHIPEP_CS"/>
</dbReference>
<feature type="compositionally biased region" description="Basic residues" evidence="9">
    <location>
        <begin position="366"/>
        <end position="376"/>
    </location>
</feature>
<feature type="transmembrane region" description="Helical" evidence="10">
    <location>
        <begin position="34"/>
        <end position="52"/>
    </location>
</feature>
<keyword evidence="4" id="KW-1003">Cell membrane</keyword>
<evidence type="ECO:0000256" key="10">
    <source>
        <dbReference type="SAM" id="Phobius"/>
    </source>
</evidence>
<dbReference type="InterPro" id="IPR001712">
    <property type="entry name" value="T3SS_FHIPEP"/>
</dbReference>
<feature type="transmembrane region" description="Helical" evidence="10">
    <location>
        <begin position="89"/>
        <end position="109"/>
    </location>
</feature>
<dbReference type="PANTHER" id="PTHR30161:SF2">
    <property type="entry name" value="INVASION PROTEIN INVA"/>
    <property type="match status" value="1"/>
</dbReference>
<name>A0AAX3NTK9_9GAMM</name>
<dbReference type="GO" id="GO:0009306">
    <property type="term" value="P:protein secretion"/>
    <property type="evidence" value="ECO:0007669"/>
    <property type="project" value="InterPro"/>
</dbReference>
<dbReference type="InterPro" id="IPR006302">
    <property type="entry name" value="T3SS_HrcV"/>
</dbReference>
<evidence type="ECO:0000256" key="3">
    <source>
        <dbReference type="ARBA" id="ARBA00022448"/>
    </source>
</evidence>
<dbReference type="GO" id="GO:0005886">
    <property type="term" value="C:plasma membrane"/>
    <property type="evidence" value="ECO:0007669"/>
    <property type="project" value="UniProtKB-SubCell"/>
</dbReference>
<feature type="transmembrane region" description="Helical" evidence="10">
    <location>
        <begin position="296"/>
        <end position="314"/>
    </location>
</feature>
<dbReference type="Pfam" id="PF00771">
    <property type="entry name" value="FHIPEP"/>
    <property type="match status" value="1"/>
</dbReference>